<dbReference type="GO" id="GO:0045820">
    <property type="term" value="P:negative regulation of glycolytic process"/>
    <property type="evidence" value="ECO:0007669"/>
    <property type="project" value="TreeGrafter"/>
</dbReference>
<organism evidence="3">
    <name type="scientific">marine metagenome</name>
    <dbReference type="NCBI Taxonomy" id="408172"/>
    <lineage>
        <taxon>unclassified sequences</taxon>
        <taxon>metagenomes</taxon>
        <taxon>ecological metagenomes</taxon>
    </lineage>
</organism>
<evidence type="ECO:0000256" key="2">
    <source>
        <dbReference type="SAM" id="MobiDB-lite"/>
    </source>
</evidence>
<dbReference type="PRINTS" id="PR00991">
    <property type="entry name" value="6PFRUCTKNASE"/>
</dbReference>
<dbReference type="GO" id="GO:0004331">
    <property type="term" value="F:fructose-2,6-bisphosphate 2-phosphatase activity"/>
    <property type="evidence" value="ECO:0007669"/>
    <property type="project" value="TreeGrafter"/>
</dbReference>
<feature type="non-terminal residue" evidence="3">
    <location>
        <position position="131"/>
    </location>
</feature>
<dbReference type="InterPro" id="IPR001345">
    <property type="entry name" value="PG/BPGM_mutase_AS"/>
</dbReference>
<dbReference type="SUPFAM" id="SSF53254">
    <property type="entry name" value="Phosphoglycerate mutase-like"/>
    <property type="match status" value="1"/>
</dbReference>
<sequence length="131" mass="14465">MGTLLIVRHGETEWNAEGRIQGHTDIGLSERGAEQARSLAGRLADLHIDAAYSSDLKRTSETAKLALGDRDIVLNETPLLREYNKGAFEGMTLTEIKAQFPEEYPRYLEKDLDYAPNGGETARDVSARMAG</sequence>
<dbReference type="Pfam" id="PF00300">
    <property type="entry name" value="His_Phos_1"/>
    <property type="match status" value="1"/>
</dbReference>
<dbReference type="AlphaFoldDB" id="A0A383AT40"/>
<proteinExistence type="predicted"/>
<feature type="compositionally biased region" description="Basic and acidic residues" evidence="2">
    <location>
        <begin position="121"/>
        <end position="131"/>
    </location>
</feature>
<gene>
    <name evidence="3" type="ORF">METZ01_LOCUS463172</name>
</gene>
<dbReference type="GO" id="GO:0006003">
    <property type="term" value="P:fructose 2,6-bisphosphate metabolic process"/>
    <property type="evidence" value="ECO:0007669"/>
    <property type="project" value="InterPro"/>
</dbReference>
<reference evidence="3" key="1">
    <citation type="submission" date="2018-05" db="EMBL/GenBank/DDBJ databases">
        <authorList>
            <person name="Lanie J.A."/>
            <person name="Ng W.-L."/>
            <person name="Kazmierczak K.M."/>
            <person name="Andrzejewski T.M."/>
            <person name="Davidsen T.M."/>
            <person name="Wayne K.J."/>
            <person name="Tettelin H."/>
            <person name="Glass J.I."/>
            <person name="Rusch D."/>
            <person name="Podicherti R."/>
            <person name="Tsui H.-C.T."/>
            <person name="Winkler M.E."/>
        </authorList>
    </citation>
    <scope>NUCLEOTIDE SEQUENCE</scope>
</reference>
<keyword evidence="1" id="KW-0378">Hydrolase</keyword>
<accession>A0A383AT40</accession>
<dbReference type="GO" id="GO:0005524">
    <property type="term" value="F:ATP binding"/>
    <property type="evidence" value="ECO:0007669"/>
    <property type="project" value="InterPro"/>
</dbReference>
<dbReference type="PIRSF" id="PIRSF000709">
    <property type="entry name" value="6PFK_2-Ptase"/>
    <property type="match status" value="1"/>
</dbReference>
<dbReference type="CDD" id="cd07067">
    <property type="entry name" value="HP_PGM_like"/>
    <property type="match status" value="1"/>
</dbReference>
<dbReference type="PANTHER" id="PTHR46517:SF1">
    <property type="entry name" value="FRUCTOSE-2,6-BISPHOSPHATASE TIGAR"/>
    <property type="match status" value="1"/>
</dbReference>
<dbReference type="InterPro" id="IPR013078">
    <property type="entry name" value="His_Pase_superF_clade-1"/>
</dbReference>
<dbReference type="GO" id="GO:0043456">
    <property type="term" value="P:regulation of pentose-phosphate shunt"/>
    <property type="evidence" value="ECO:0007669"/>
    <property type="project" value="TreeGrafter"/>
</dbReference>
<evidence type="ECO:0000313" key="3">
    <source>
        <dbReference type="EMBL" id="SVE10318.1"/>
    </source>
</evidence>
<dbReference type="PANTHER" id="PTHR46517">
    <property type="entry name" value="FRUCTOSE-2,6-BISPHOSPHATASE TIGAR"/>
    <property type="match status" value="1"/>
</dbReference>
<dbReference type="GO" id="GO:0005829">
    <property type="term" value="C:cytosol"/>
    <property type="evidence" value="ECO:0007669"/>
    <property type="project" value="TreeGrafter"/>
</dbReference>
<dbReference type="InterPro" id="IPR051695">
    <property type="entry name" value="Phosphoglycerate_Mutase"/>
</dbReference>
<dbReference type="Gene3D" id="3.40.50.1240">
    <property type="entry name" value="Phosphoglycerate mutase-like"/>
    <property type="match status" value="1"/>
</dbReference>
<protein>
    <recommendedName>
        <fullName evidence="4">Phosphoglycerate mutase (2,3-diphosphoglycerate-dependent)</fullName>
    </recommendedName>
</protein>
<dbReference type="InterPro" id="IPR003094">
    <property type="entry name" value="6Pfruct_kin"/>
</dbReference>
<evidence type="ECO:0008006" key="4">
    <source>
        <dbReference type="Google" id="ProtNLM"/>
    </source>
</evidence>
<dbReference type="PROSITE" id="PS00175">
    <property type="entry name" value="PG_MUTASE"/>
    <property type="match status" value="1"/>
</dbReference>
<dbReference type="SMART" id="SM00855">
    <property type="entry name" value="PGAM"/>
    <property type="match status" value="1"/>
</dbReference>
<dbReference type="InterPro" id="IPR029033">
    <property type="entry name" value="His_PPase_superfam"/>
</dbReference>
<name>A0A383AT40_9ZZZZ</name>
<evidence type="ECO:0000256" key="1">
    <source>
        <dbReference type="ARBA" id="ARBA00022801"/>
    </source>
</evidence>
<dbReference type="EMBL" id="UINC01194297">
    <property type="protein sequence ID" value="SVE10318.1"/>
    <property type="molecule type" value="Genomic_DNA"/>
</dbReference>
<feature type="region of interest" description="Disordered" evidence="2">
    <location>
        <begin position="111"/>
        <end position="131"/>
    </location>
</feature>